<evidence type="ECO:0000256" key="1">
    <source>
        <dbReference type="SAM" id="MobiDB-lite"/>
    </source>
</evidence>
<name>A0A8X7SWJ8_9BASI</name>
<dbReference type="EMBL" id="LWDE02000518">
    <property type="protein sequence ID" value="KAE8247079.1"/>
    <property type="molecule type" value="Genomic_DNA"/>
</dbReference>
<feature type="compositionally biased region" description="Polar residues" evidence="1">
    <location>
        <begin position="166"/>
        <end position="185"/>
    </location>
</feature>
<reference evidence="2" key="1">
    <citation type="submission" date="2016-04" db="EMBL/GenBank/DDBJ databases">
        <authorList>
            <person name="Nguyen H.D."/>
            <person name="Samba Siva P."/>
            <person name="Cullis J."/>
            <person name="Levesque C.A."/>
            <person name="Hambleton S."/>
        </authorList>
    </citation>
    <scope>NUCLEOTIDE SEQUENCE</scope>
    <source>
        <strain evidence="2">DAOMC 236426</strain>
    </source>
</reference>
<dbReference type="AlphaFoldDB" id="A0A8X7SWJ8"/>
<gene>
    <name evidence="2" type="ORF">A4X06_0g4712</name>
</gene>
<feature type="region of interest" description="Disordered" evidence="1">
    <location>
        <begin position="162"/>
        <end position="219"/>
    </location>
</feature>
<evidence type="ECO:0000313" key="2">
    <source>
        <dbReference type="EMBL" id="KAE8247079.1"/>
    </source>
</evidence>
<feature type="non-terminal residue" evidence="2">
    <location>
        <position position="219"/>
    </location>
</feature>
<dbReference type="Proteomes" id="UP000077684">
    <property type="component" value="Unassembled WGS sequence"/>
</dbReference>
<comment type="caution">
    <text evidence="2">The sequence shown here is derived from an EMBL/GenBank/DDBJ whole genome shotgun (WGS) entry which is preliminary data.</text>
</comment>
<reference evidence="2" key="2">
    <citation type="journal article" date="2019" name="IMA Fungus">
        <title>Genome sequencing and comparison of five Tilletia species to identify candidate genes for the detection of regulated species infecting wheat.</title>
        <authorList>
            <person name="Nguyen H.D.T."/>
            <person name="Sultana T."/>
            <person name="Kesanakurti P."/>
            <person name="Hambleton S."/>
        </authorList>
    </citation>
    <scope>NUCLEOTIDE SEQUENCE</scope>
    <source>
        <strain evidence="2">DAOMC 236426</strain>
    </source>
</reference>
<feature type="compositionally biased region" description="Basic and acidic residues" evidence="1">
    <location>
        <begin position="197"/>
        <end position="208"/>
    </location>
</feature>
<organism evidence="2 3">
    <name type="scientific">Tilletia controversa</name>
    <name type="common">dwarf bunt fungus</name>
    <dbReference type="NCBI Taxonomy" id="13291"/>
    <lineage>
        <taxon>Eukaryota</taxon>
        <taxon>Fungi</taxon>
        <taxon>Dikarya</taxon>
        <taxon>Basidiomycota</taxon>
        <taxon>Ustilaginomycotina</taxon>
        <taxon>Exobasidiomycetes</taxon>
        <taxon>Tilletiales</taxon>
        <taxon>Tilletiaceae</taxon>
        <taxon>Tilletia</taxon>
    </lineage>
</organism>
<proteinExistence type="predicted"/>
<protein>
    <submittedName>
        <fullName evidence="2">Uncharacterized protein</fullName>
    </submittedName>
</protein>
<feature type="compositionally biased region" description="Basic and acidic residues" evidence="1">
    <location>
        <begin position="79"/>
        <end position="89"/>
    </location>
</feature>
<feature type="region of interest" description="Disordered" evidence="1">
    <location>
        <begin position="1"/>
        <end position="110"/>
    </location>
</feature>
<sequence length="219" mass="23707">MSSPPPSFQLGSGTGSRRVPSTLTRPGLRSASASASSNRPPVTSTPFVAAGTGRALPPTTASPRTFAELSTAHESSTADLHRGAKRSEPDYVQGTDNTVRAGPESAQQAEDRTLDRIEVASARLAHQSQENIAAITKMFQEQLRVMQQQHEERIQAMLAQDRLRTSETSSPTTHAANRLNQSRRSNAARVFLGAEDQTTHEQLPHDRTAVPPHLAPHHD</sequence>
<keyword evidence="3" id="KW-1185">Reference proteome</keyword>
<accession>A0A8X7SWJ8</accession>
<evidence type="ECO:0000313" key="3">
    <source>
        <dbReference type="Proteomes" id="UP000077684"/>
    </source>
</evidence>